<name>A0A077QJE4_XENBV</name>
<organism evidence="1 2">
    <name type="scientific">Xenorhabdus bovienii str. Intermedium</name>
    <dbReference type="NCBI Taxonomy" id="1379677"/>
    <lineage>
        <taxon>Bacteria</taxon>
        <taxon>Pseudomonadati</taxon>
        <taxon>Pseudomonadota</taxon>
        <taxon>Gammaproteobacteria</taxon>
        <taxon>Enterobacterales</taxon>
        <taxon>Morganellaceae</taxon>
        <taxon>Xenorhabdus</taxon>
    </lineage>
</organism>
<gene>
    <name evidence="1" type="ORF">XBI1_1950008</name>
</gene>
<evidence type="ECO:0000313" key="2">
    <source>
        <dbReference type="Proteomes" id="UP000028480"/>
    </source>
</evidence>
<sequence length="76" mass="8469">MNVKVLSEAVDNLIRVIPAVVDVECCLNKHIVNVCHLAMLICHCQSPALLPSARQVRRCLYEPAEPQKQGCRKLCS</sequence>
<protein>
    <submittedName>
        <fullName evidence="1">Uncharacterized protein</fullName>
    </submittedName>
</protein>
<dbReference type="HOGENOM" id="CLU_2830292_0_0_6"/>
<accession>A0A077QJE4</accession>
<dbReference type="EMBL" id="CBTB010000107">
    <property type="protein sequence ID" value="CDH32501.1"/>
    <property type="molecule type" value="Genomic_DNA"/>
</dbReference>
<dbReference type="AlphaFoldDB" id="A0A077QJE4"/>
<evidence type="ECO:0000313" key="1">
    <source>
        <dbReference type="EMBL" id="CDH32501.1"/>
    </source>
</evidence>
<dbReference type="Proteomes" id="UP000028480">
    <property type="component" value="Unassembled WGS sequence"/>
</dbReference>
<comment type="caution">
    <text evidence="1">The sequence shown here is derived from an EMBL/GenBank/DDBJ whole genome shotgun (WGS) entry which is preliminary data.</text>
</comment>
<proteinExistence type="predicted"/>
<reference evidence="1" key="1">
    <citation type="submission" date="2013-07" db="EMBL/GenBank/DDBJ databases">
        <title>Sub-species coevolution in mutualistic symbiosis.</title>
        <authorList>
            <person name="Murfin K."/>
            <person name="Klassen J."/>
            <person name="Lee M."/>
            <person name="Forst S."/>
            <person name="Stock P."/>
            <person name="Goodrich-Blair H."/>
        </authorList>
    </citation>
    <scope>NUCLEOTIDE SEQUENCE [LARGE SCALE GENOMIC DNA]</scope>
    <source>
        <strain evidence="1">Intermedium</strain>
    </source>
</reference>